<dbReference type="AlphaFoldDB" id="A0A9D1H7J4"/>
<evidence type="ECO:0000313" key="2">
    <source>
        <dbReference type="EMBL" id="HIT95342.1"/>
    </source>
</evidence>
<reference evidence="2" key="1">
    <citation type="submission" date="2020-10" db="EMBL/GenBank/DDBJ databases">
        <authorList>
            <person name="Gilroy R."/>
        </authorList>
    </citation>
    <scope>NUCLEOTIDE SEQUENCE</scope>
    <source>
        <strain evidence="2">ChiBcec7-5410</strain>
    </source>
</reference>
<sequence>MNLFDRYEMREKMETRSFVTLVLGIMTLLSAAAYLVYRYSSEHAYREKWKDYDDCGMI</sequence>
<reference evidence="2" key="2">
    <citation type="journal article" date="2021" name="PeerJ">
        <title>Extensive microbial diversity within the chicken gut microbiome revealed by metagenomics and culture.</title>
        <authorList>
            <person name="Gilroy R."/>
            <person name="Ravi A."/>
            <person name="Getino M."/>
            <person name="Pursley I."/>
            <person name="Horton D.L."/>
            <person name="Alikhan N.F."/>
            <person name="Baker D."/>
            <person name="Gharbi K."/>
            <person name="Hall N."/>
            <person name="Watson M."/>
            <person name="Adriaenssens E.M."/>
            <person name="Foster-Nyarko E."/>
            <person name="Jarju S."/>
            <person name="Secka A."/>
            <person name="Antonio M."/>
            <person name="Oren A."/>
            <person name="Chaudhuri R.R."/>
            <person name="La Ragione R."/>
            <person name="Hildebrand F."/>
            <person name="Pallen M.J."/>
        </authorList>
    </citation>
    <scope>NUCLEOTIDE SEQUENCE</scope>
    <source>
        <strain evidence="2">ChiBcec7-5410</strain>
    </source>
</reference>
<dbReference type="EMBL" id="DVLW01000251">
    <property type="protein sequence ID" value="HIT95342.1"/>
    <property type="molecule type" value="Genomic_DNA"/>
</dbReference>
<gene>
    <name evidence="2" type="ORF">IAC43_09165</name>
</gene>
<protein>
    <submittedName>
        <fullName evidence="2">Uncharacterized protein</fullName>
    </submittedName>
</protein>
<accession>A0A9D1H7J4</accession>
<dbReference type="Proteomes" id="UP000824160">
    <property type="component" value="Unassembled WGS sequence"/>
</dbReference>
<name>A0A9D1H7J4_9FIRM</name>
<evidence type="ECO:0000256" key="1">
    <source>
        <dbReference type="SAM" id="Phobius"/>
    </source>
</evidence>
<keyword evidence="1" id="KW-1133">Transmembrane helix</keyword>
<evidence type="ECO:0000313" key="3">
    <source>
        <dbReference type="Proteomes" id="UP000824160"/>
    </source>
</evidence>
<proteinExistence type="predicted"/>
<organism evidence="2 3">
    <name type="scientific">Candidatus Faecivivens stercoripullorum</name>
    <dbReference type="NCBI Taxonomy" id="2840805"/>
    <lineage>
        <taxon>Bacteria</taxon>
        <taxon>Bacillati</taxon>
        <taxon>Bacillota</taxon>
        <taxon>Clostridia</taxon>
        <taxon>Eubacteriales</taxon>
        <taxon>Oscillospiraceae</taxon>
        <taxon>Oscillospiraceae incertae sedis</taxon>
        <taxon>Candidatus Faecivivens</taxon>
    </lineage>
</organism>
<comment type="caution">
    <text evidence="2">The sequence shown here is derived from an EMBL/GenBank/DDBJ whole genome shotgun (WGS) entry which is preliminary data.</text>
</comment>
<keyword evidence="1" id="KW-0472">Membrane</keyword>
<feature type="transmembrane region" description="Helical" evidence="1">
    <location>
        <begin position="18"/>
        <end position="37"/>
    </location>
</feature>
<keyword evidence="1" id="KW-0812">Transmembrane</keyword>